<gene>
    <name evidence="2" type="ORF">DO83_03790</name>
    <name evidence="3" type="ORF">ERS852520_00243</name>
</gene>
<dbReference type="Gene3D" id="3.40.50.1820">
    <property type="entry name" value="alpha/beta hydrolase"/>
    <property type="match status" value="1"/>
</dbReference>
<dbReference type="InterPro" id="IPR001375">
    <property type="entry name" value="Peptidase_S9_cat"/>
</dbReference>
<evidence type="ECO:0000313" key="4">
    <source>
        <dbReference type="Proteomes" id="UP000095564"/>
    </source>
</evidence>
<dbReference type="Proteomes" id="UP000095564">
    <property type="component" value="Unassembled WGS sequence"/>
</dbReference>
<dbReference type="InterPro" id="IPR029058">
    <property type="entry name" value="AB_hydrolase_fold"/>
</dbReference>
<dbReference type="AlphaFoldDB" id="A0A174J274"/>
<reference evidence="2 5" key="2">
    <citation type="journal article" date="2016" name="Sci. Rep.">
        <title>Accelerated dysbiosis of gut microbiota during aggravation of DSS-induced colitis by a butyrate-producing bacterium.</title>
        <authorList>
            <person name="Zhang Q."/>
            <person name="Wu Y."/>
            <person name="Wang J."/>
            <person name="Wu G."/>
            <person name="Long W."/>
            <person name="Xue Z."/>
            <person name="Wang L."/>
            <person name="Zhang X."/>
            <person name="Pang X."/>
            <person name="Zhao Y."/>
            <person name="Zhao L."/>
            <person name="Zhang C."/>
        </authorList>
    </citation>
    <scope>NUCLEOTIDE SEQUENCE [LARGE SCALE GENOMIC DNA]</scope>
    <source>
        <strain evidence="2 5">BPB5</strain>
    </source>
</reference>
<evidence type="ECO:0000313" key="5">
    <source>
        <dbReference type="Proteomes" id="UP000188159"/>
    </source>
</evidence>
<protein>
    <submittedName>
        <fullName evidence="3">Predicted esterase</fullName>
    </submittedName>
</protein>
<dbReference type="OrthoDB" id="9776685at2"/>
<dbReference type="InterPro" id="IPR052920">
    <property type="entry name" value="DNA-binding_regulatory"/>
</dbReference>
<dbReference type="PANTHER" id="PTHR43358">
    <property type="entry name" value="ALPHA/BETA-HYDROLASE"/>
    <property type="match status" value="1"/>
</dbReference>
<reference evidence="3 4" key="1">
    <citation type="submission" date="2015-09" db="EMBL/GenBank/DDBJ databases">
        <authorList>
            <consortium name="Pathogen Informatics"/>
        </authorList>
    </citation>
    <scope>NUCLEOTIDE SEQUENCE [LARGE SCALE GENOMIC DNA]</scope>
    <source>
        <strain evidence="3 4">2789STDY5834908</strain>
    </source>
</reference>
<accession>A0A174J274</accession>
<dbReference type="EMBL" id="CZAU01000001">
    <property type="protein sequence ID" value="CUO93872.1"/>
    <property type="molecule type" value="Genomic_DNA"/>
</dbReference>
<sequence>MNNKQKLLTATAITGTIVSASAFTVFDYAICRRKKQPDVRKKEKWKPYLDYVLKEQEWLKEHQEQELKEIRSKDGLTLRAVYIPRENAKGTIICMHGYHSTNDIEFVPEVRFLWNLGYSILLPWQRSHGKSEGRYITYGVKERHDLKRWILYTNRHLAAKNKDIFLCGISMGCATTLMAAGLDLPDNVKGIIADCGFTSPWDIIKHVAKERFYLPPFPLMYMVDLISEVVAGFGLKEVSIPEIMKRNKIPVLFIHGDADDYVPMWMTIKNYEACAAKKELYIVSGAGHALAFSKDMEEGKRRIKNFINKYKTI</sequence>
<dbReference type="PANTHER" id="PTHR43358:SF4">
    <property type="entry name" value="ALPHA_BETA HYDROLASE FOLD-1 DOMAIN-CONTAINING PROTEIN"/>
    <property type="match status" value="1"/>
</dbReference>
<dbReference type="SUPFAM" id="SSF53474">
    <property type="entry name" value="alpha/beta-Hydrolases"/>
    <property type="match status" value="1"/>
</dbReference>
<proteinExistence type="predicted"/>
<dbReference type="Proteomes" id="UP000188159">
    <property type="component" value="Chromosome"/>
</dbReference>
<dbReference type="EMBL" id="CP012098">
    <property type="protein sequence ID" value="AQP38801.1"/>
    <property type="molecule type" value="Genomic_DNA"/>
</dbReference>
<evidence type="ECO:0000313" key="3">
    <source>
        <dbReference type="EMBL" id="CUO93872.1"/>
    </source>
</evidence>
<dbReference type="Pfam" id="PF00326">
    <property type="entry name" value="Peptidase_S9"/>
    <property type="match status" value="1"/>
</dbReference>
<dbReference type="RefSeq" id="WP_009264698.1">
    <property type="nucleotide sequence ID" value="NZ_CP012098.1"/>
</dbReference>
<dbReference type="GO" id="GO:0008236">
    <property type="term" value="F:serine-type peptidase activity"/>
    <property type="evidence" value="ECO:0007669"/>
    <property type="project" value="InterPro"/>
</dbReference>
<feature type="domain" description="Peptidase S9 prolyl oligopeptidase catalytic" evidence="1">
    <location>
        <begin position="138"/>
        <end position="310"/>
    </location>
</feature>
<evidence type="ECO:0000313" key="2">
    <source>
        <dbReference type="EMBL" id="AQP38801.1"/>
    </source>
</evidence>
<dbReference type="GO" id="GO:0006508">
    <property type="term" value="P:proteolysis"/>
    <property type="evidence" value="ECO:0007669"/>
    <property type="project" value="InterPro"/>
</dbReference>
<organism evidence="3 4">
    <name type="scientific">Anaerostipes hadrus</name>
    <dbReference type="NCBI Taxonomy" id="649756"/>
    <lineage>
        <taxon>Bacteria</taxon>
        <taxon>Bacillati</taxon>
        <taxon>Bacillota</taxon>
        <taxon>Clostridia</taxon>
        <taxon>Lachnospirales</taxon>
        <taxon>Lachnospiraceae</taxon>
        <taxon>Anaerostipes</taxon>
    </lineage>
</organism>
<name>A0A174J274_ANAHA</name>
<evidence type="ECO:0000259" key="1">
    <source>
        <dbReference type="Pfam" id="PF00326"/>
    </source>
</evidence>